<gene>
    <name evidence="1" type="ORF">METZ01_LOCUS281774</name>
</gene>
<dbReference type="EMBL" id="UINC01083322">
    <property type="protein sequence ID" value="SVC28920.1"/>
    <property type="molecule type" value="Genomic_DNA"/>
</dbReference>
<feature type="non-terminal residue" evidence="1">
    <location>
        <position position="24"/>
    </location>
</feature>
<proteinExistence type="predicted"/>
<accession>A0A382KWT9</accession>
<organism evidence="1">
    <name type="scientific">marine metagenome</name>
    <dbReference type="NCBI Taxonomy" id="408172"/>
    <lineage>
        <taxon>unclassified sequences</taxon>
        <taxon>metagenomes</taxon>
        <taxon>ecological metagenomes</taxon>
    </lineage>
</organism>
<sequence>MSRYIKYYIESNNLDTDVIIIGGG</sequence>
<name>A0A382KWT9_9ZZZZ</name>
<reference evidence="1" key="1">
    <citation type="submission" date="2018-05" db="EMBL/GenBank/DDBJ databases">
        <authorList>
            <person name="Lanie J.A."/>
            <person name="Ng W.-L."/>
            <person name="Kazmierczak K.M."/>
            <person name="Andrzejewski T.M."/>
            <person name="Davidsen T.M."/>
            <person name="Wayne K.J."/>
            <person name="Tettelin H."/>
            <person name="Glass J.I."/>
            <person name="Rusch D."/>
            <person name="Podicherti R."/>
            <person name="Tsui H.-C.T."/>
            <person name="Winkler M.E."/>
        </authorList>
    </citation>
    <scope>NUCLEOTIDE SEQUENCE</scope>
</reference>
<dbReference type="AlphaFoldDB" id="A0A382KWT9"/>
<protein>
    <submittedName>
        <fullName evidence="1">Uncharacterized protein</fullName>
    </submittedName>
</protein>
<evidence type="ECO:0000313" key="1">
    <source>
        <dbReference type="EMBL" id="SVC28920.1"/>
    </source>
</evidence>